<protein>
    <recommendedName>
        <fullName evidence="1">TIR domain-containing protein</fullName>
    </recommendedName>
</protein>
<reference evidence="2 3" key="1">
    <citation type="submission" date="2016-11" db="EMBL/GenBank/DDBJ databases">
        <title>Draft Genome Sequences of Nine Cyanobacterial Strains from Diverse Habitats.</title>
        <authorList>
            <person name="Zhu T."/>
            <person name="Hou S."/>
            <person name="Lu X."/>
            <person name="Hess W.R."/>
        </authorList>
    </citation>
    <scope>NUCLEOTIDE SEQUENCE [LARGE SCALE GENOMIC DNA]</scope>
    <source>
        <strain evidence="2 3">NIES-30</strain>
    </source>
</reference>
<sequence length="247" mass="27509">MNNANVAGHRQSATDPTAQVFLAYAVEDGGHTPGDAIAGPGGAEVVEALRQLLTQAQITYRQCPYPWPADADPEALISRAAEACDNYVLVLSPYTLADVFCLQGLLFALSLNKRIVPVLIETISAHHLPEPLQTLETIDLRNRSLPLAQTDGGRHLLQTLHHAADYHDAHTQLLVRALQWERQQRHPDLLLQGDELAQYQRWLVQANGRSHHRPIQLQILYIAESARHRSSQGNAVALGMSWIKRWL</sequence>
<accession>A0A1U7J425</accession>
<dbReference type="RefSeq" id="WP_073609111.1">
    <property type="nucleotide sequence ID" value="NZ_MRCG01000010.1"/>
</dbReference>
<comment type="caution">
    <text evidence="2">The sequence shown here is derived from an EMBL/GenBank/DDBJ whole genome shotgun (WGS) entry which is preliminary data.</text>
</comment>
<proteinExistence type="predicted"/>
<name>A0A1U7J425_9CYAN</name>
<evidence type="ECO:0000259" key="1">
    <source>
        <dbReference type="Pfam" id="PF13676"/>
    </source>
</evidence>
<dbReference type="OrthoDB" id="444941at2"/>
<dbReference type="SUPFAM" id="SSF52200">
    <property type="entry name" value="Toll/Interleukin receptor TIR domain"/>
    <property type="match status" value="1"/>
</dbReference>
<dbReference type="AlphaFoldDB" id="A0A1U7J425"/>
<keyword evidence="3" id="KW-1185">Reference proteome</keyword>
<feature type="domain" description="TIR" evidence="1">
    <location>
        <begin position="44"/>
        <end position="143"/>
    </location>
</feature>
<evidence type="ECO:0000313" key="2">
    <source>
        <dbReference type="EMBL" id="OKH47163.1"/>
    </source>
</evidence>
<dbReference type="InterPro" id="IPR000157">
    <property type="entry name" value="TIR_dom"/>
</dbReference>
<dbReference type="GO" id="GO:0007165">
    <property type="term" value="P:signal transduction"/>
    <property type="evidence" value="ECO:0007669"/>
    <property type="project" value="InterPro"/>
</dbReference>
<dbReference type="Gene3D" id="3.40.50.10140">
    <property type="entry name" value="Toll/interleukin-1 receptor homology (TIR) domain"/>
    <property type="match status" value="1"/>
</dbReference>
<dbReference type="Pfam" id="PF13676">
    <property type="entry name" value="TIR_2"/>
    <property type="match status" value="1"/>
</dbReference>
<evidence type="ECO:0000313" key="3">
    <source>
        <dbReference type="Proteomes" id="UP000185557"/>
    </source>
</evidence>
<dbReference type="STRING" id="549789.NIES30_14410"/>
<gene>
    <name evidence="2" type="ORF">NIES30_14410</name>
</gene>
<dbReference type="Proteomes" id="UP000185557">
    <property type="component" value="Unassembled WGS sequence"/>
</dbReference>
<dbReference type="InterPro" id="IPR035897">
    <property type="entry name" value="Toll_tir_struct_dom_sf"/>
</dbReference>
<organism evidence="2 3">
    <name type="scientific">Phormidium tenue NIES-30</name>
    <dbReference type="NCBI Taxonomy" id="549789"/>
    <lineage>
        <taxon>Bacteria</taxon>
        <taxon>Bacillati</taxon>
        <taxon>Cyanobacteriota</taxon>
        <taxon>Cyanophyceae</taxon>
        <taxon>Oscillatoriophycideae</taxon>
        <taxon>Oscillatoriales</taxon>
        <taxon>Oscillatoriaceae</taxon>
        <taxon>Phormidium</taxon>
    </lineage>
</organism>
<dbReference type="EMBL" id="MRCG01000010">
    <property type="protein sequence ID" value="OKH47163.1"/>
    <property type="molecule type" value="Genomic_DNA"/>
</dbReference>